<sequence length="175" mass="18776">MEYPLERRFGHRSVVELSAITLVNYCSVGIHAPTVSFDALNWFGRTGLVGDLDAPGRGAGPTLGEDMGDPTDFVEWEDWDDSNPALEAASWWTRGKAALIDALIFIAPMLVPVAMTVAGFVVAAEREAHKGLDFTAGTTTLVVLGIVLGVGVLVWAGWLFGYRQGVTGTTPGKRR</sequence>
<feature type="transmembrane region" description="Helical" evidence="5">
    <location>
        <begin position="136"/>
        <end position="160"/>
    </location>
</feature>
<evidence type="ECO:0000256" key="2">
    <source>
        <dbReference type="ARBA" id="ARBA00022692"/>
    </source>
</evidence>
<name>A0A382HVQ9_9ZZZZ</name>
<accession>A0A382HVQ9</accession>
<dbReference type="InterPro" id="IPR010432">
    <property type="entry name" value="RDD"/>
</dbReference>
<keyword evidence="3 5" id="KW-1133">Transmembrane helix</keyword>
<comment type="subcellular location">
    <subcellularLocation>
        <location evidence="1">Membrane</location>
        <topology evidence="1">Multi-pass membrane protein</topology>
    </subcellularLocation>
</comment>
<evidence type="ECO:0000259" key="6">
    <source>
        <dbReference type="Pfam" id="PF06271"/>
    </source>
</evidence>
<dbReference type="Pfam" id="PF06271">
    <property type="entry name" value="RDD"/>
    <property type="match status" value="1"/>
</dbReference>
<dbReference type="AlphaFoldDB" id="A0A382HVQ9"/>
<evidence type="ECO:0000313" key="7">
    <source>
        <dbReference type="EMBL" id="SVB90571.1"/>
    </source>
</evidence>
<dbReference type="EMBL" id="UINC01063195">
    <property type="protein sequence ID" value="SVB90571.1"/>
    <property type="molecule type" value="Genomic_DNA"/>
</dbReference>
<feature type="domain" description="RDD" evidence="6">
    <location>
        <begin position="89"/>
        <end position="174"/>
    </location>
</feature>
<evidence type="ECO:0000256" key="1">
    <source>
        <dbReference type="ARBA" id="ARBA00004141"/>
    </source>
</evidence>
<evidence type="ECO:0000256" key="5">
    <source>
        <dbReference type="SAM" id="Phobius"/>
    </source>
</evidence>
<organism evidence="7">
    <name type="scientific">marine metagenome</name>
    <dbReference type="NCBI Taxonomy" id="408172"/>
    <lineage>
        <taxon>unclassified sequences</taxon>
        <taxon>metagenomes</taxon>
        <taxon>ecological metagenomes</taxon>
    </lineage>
</organism>
<evidence type="ECO:0000256" key="4">
    <source>
        <dbReference type="ARBA" id="ARBA00023136"/>
    </source>
</evidence>
<feature type="transmembrane region" description="Helical" evidence="5">
    <location>
        <begin position="102"/>
        <end position="124"/>
    </location>
</feature>
<dbReference type="GO" id="GO:0016020">
    <property type="term" value="C:membrane"/>
    <property type="evidence" value="ECO:0007669"/>
    <property type="project" value="UniProtKB-SubCell"/>
</dbReference>
<feature type="non-terminal residue" evidence="7">
    <location>
        <position position="175"/>
    </location>
</feature>
<protein>
    <recommendedName>
        <fullName evidence="6">RDD domain-containing protein</fullName>
    </recommendedName>
</protein>
<reference evidence="7" key="1">
    <citation type="submission" date="2018-05" db="EMBL/GenBank/DDBJ databases">
        <authorList>
            <person name="Lanie J.A."/>
            <person name="Ng W.-L."/>
            <person name="Kazmierczak K.M."/>
            <person name="Andrzejewski T.M."/>
            <person name="Davidsen T.M."/>
            <person name="Wayne K.J."/>
            <person name="Tettelin H."/>
            <person name="Glass J.I."/>
            <person name="Rusch D."/>
            <person name="Podicherti R."/>
            <person name="Tsui H.-C.T."/>
            <person name="Winkler M.E."/>
        </authorList>
    </citation>
    <scope>NUCLEOTIDE SEQUENCE</scope>
</reference>
<proteinExistence type="predicted"/>
<keyword evidence="4 5" id="KW-0472">Membrane</keyword>
<keyword evidence="2 5" id="KW-0812">Transmembrane</keyword>
<gene>
    <name evidence="7" type="ORF">METZ01_LOCUS243425</name>
</gene>
<evidence type="ECO:0000256" key="3">
    <source>
        <dbReference type="ARBA" id="ARBA00022989"/>
    </source>
</evidence>